<reference evidence="2 3" key="1">
    <citation type="submission" date="2019-02" db="EMBL/GenBank/DDBJ databases">
        <title>Genome sequencing of the rare red list fungi Bondarzewia mesenterica.</title>
        <authorList>
            <person name="Buettner E."/>
            <person name="Kellner H."/>
        </authorList>
    </citation>
    <scope>NUCLEOTIDE SEQUENCE [LARGE SCALE GENOMIC DNA]</scope>
    <source>
        <strain evidence="2 3">DSM 108281</strain>
    </source>
</reference>
<name>A0A4S4LV51_9AGAM</name>
<dbReference type="EMBL" id="SGPL01000171">
    <property type="protein sequence ID" value="THH16175.1"/>
    <property type="molecule type" value="Genomic_DNA"/>
</dbReference>
<gene>
    <name evidence="2" type="ORF">EW146_g4420</name>
</gene>
<dbReference type="OrthoDB" id="420564at2759"/>
<proteinExistence type="predicted"/>
<dbReference type="AlphaFoldDB" id="A0A4S4LV51"/>
<comment type="caution">
    <text evidence="2">The sequence shown here is derived from an EMBL/GenBank/DDBJ whole genome shotgun (WGS) entry which is preliminary data.</text>
</comment>
<keyword evidence="3" id="KW-1185">Reference proteome</keyword>
<organism evidence="2 3">
    <name type="scientific">Bondarzewia mesenterica</name>
    <dbReference type="NCBI Taxonomy" id="1095465"/>
    <lineage>
        <taxon>Eukaryota</taxon>
        <taxon>Fungi</taxon>
        <taxon>Dikarya</taxon>
        <taxon>Basidiomycota</taxon>
        <taxon>Agaricomycotina</taxon>
        <taxon>Agaricomycetes</taxon>
        <taxon>Russulales</taxon>
        <taxon>Bondarzewiaceae</taxon>
        <taxon>Bondarzewia</taxon>
    </lineage>
</organism>
<evidence type="ECO:0000313" key="2">
    <source>
        <dbReference type="EMBL" id="THH16175.1"/>
    </source>
</evidence>
<dbReference type="Proteomes" id="UP000310158">
    <property type="component" value="Unassembled WGS sequence"/>
</dbReference>
<evidence type="ECO:0000256" key="1">
    <source>
        <dbReference type="SAM" id="MobiDB-lite"/>
    </source>
</evidence>
<sequence>MCAVDSTGIRVDWTSVDFVTDCGLLRRLYQWVNSSSTSKEFRLDLQLVGQRTILLACSHGDGKRRSASTDEIHSFGRNFERATTSAPVGGNRDDNYIRILRYNLGGLNMIVQSEVDACLQSLPGQNKTIKMPSENSKGVDTGAVSSSKPIPGGKLHKQPDYLPVRVIPGGTRLSQDNLVELKTTVSSRSSSDVKSKAWPQLFFSQSAHLITGVHKDGFFSKIRHDRVTHDVSSRSGRIRGLVSALRLIQETAVSRGTKGLELGLIFQSARLLCIYRREGGGLLPKAMIERIWRR</sequence>
<evidence type="ECO:0000313" key="3">
    <source>
        <dbReference type="Proteomes" id="UP000310158"/>
    </source>
</evidence>
<accession>A0A4S4LV51</accession>
<feature type="compositionally biased region" description="Polar residues" evidence="1">
    <location>
        <begin position="128"/>
        <end position="148"/>
    </location>
</feature>
<dbReference type="PANTHER" id="PTHR35179">
    <property type="entry name" value="PROTEIN CBG02620"/>
    <property type="match status" value="1"/>
</dbReference>
<dbReference type="PANTHER" id="PTHR35179:SF2">
    <property type="entry name" value="START DOMAIN-CONTAINING PROTEIN"/>
    <property type="match status" value="1"/>
</dbReference>
<feature type="region of interest" description="Disordered" evidence="1">
    <location>
        <begin position="128"/>
        <end position="161"/>
    </location>
</feature>
<evidence type="ECO:0008006" key="4">
    <source>
        <dbReference type="Google" id="ProtNLM"/>
    </source>
</evidence>
<protein>
    <recommendedName>
        <fullName evidence="4">Decapping nuclease</fullName>
    </recommendedName>
</protein>